<gene>
    <name evidence="2" type="ORF">Fmac_003758</name>
</gene>
<dbReference type="Gene3D" id="3.40.50.300">
    <property type="entry name" value="P-loop containing nucleotide triphosphate hydrolases"/>
    <property type="match status" value="1"/>
</dbReference>
<dbReference type="EMBL" id="JBGMDY010000002">
    <property type="protein sequence ID" value="KAL2342473.1"/>
    <property type="molecule type" value="Genomic_DNA"/>
</dbReference>
<evidence type="ECO:0000259" key="1">
    <source>
        <dbReference type="Pfam" id="PF07517"/>
    </source>
</evidence>
<evidence type="ECO:0000313" key="2">
    <source>
        <dbReference type="EMBL" id="KAL2342473.1"/>
    </source>
</evidence>
<dbReference type="Pfam" id="PF07517">
    <property type="entry name" value="SecA_DEAD"/>
    <property type="match status" value="1"/>
</dbReference>
<keyword evidence="3" id="KW-1185">Reference proteome</keyword>
<dbReference type="Proteomes" id="UP001603857">
    <property type="component" value="Unassembled WGS sequence"/>
</dbReference>
<proteinExistence type="predicted"/>
<protein>
    <recommendedName>
        <fullName evidence="1">SecA DEAD-like N-terminal domain-containing protein</fullName>
    </recommendedName>
</protein>
<feature type="domain" description="SecA DEAD-like N-terminal" evidence="1">
    <location>
        <begin position="1"/>
        <end position="31"/>
    </location>
</feature>
<evidence type="ECO:0000313" key="3">
    <source>
        <dbReference type="Proteomes" id="UP001603857"/>
    </source>
</evidence>
<organism evidence="2 3">
    <name type="scientific">Flemingia macrophylla</name>
    <dbReference type="NCBI Taxonomy" id="520843"/>
    <lineage>
        <taxon>Eukaryota</taxon>
        <taxon>Viridiplantae</taxon>
        <taxon>Streptophyta</taxon>
        <taxon>Embryophyta</taxon>
        <taxon>Tracheophyta</taxon>
        <taxon>Spermatophyta</taxon>
        <taxon>Magnoliopsida</taxon>
        <taxon>eudicotyledons</taxon>
        <taxon>Gunneridae</taxon>
        <taxon>Pentapetalae</taxon>
        <taxon>rosids</taxon>
        <taxon>fabids</taxon>
        <taxon>Fabales</taxon>
        <taxon>Fabaceae</taxon>
        <taxon>Papilionoideae</taxon>
        <taxon>50 kb inversion clade</taxon>
        <taxon>NPAAA clade</taxon>
        <taxon>indigoferoid/millettioid clade</taxon>
        <taxon>Phaseoleae</taxon>
        <taxon>Flemingia</taxon>
    </lineage>
</organism>
<dbReference type="InterPro" id="IPR027417">
    <property type="entry name" value="P-loop_NTPase"/>
</dbReference>
<comment type="caution">
    <text evidence="2">The sequence shown here is derived from an EMBL/GenBank/DDBJ whole genome shotgun (WGS) entry which is preliminary data.</text>
</comment>
<dbReference type="InterPro" id="IPR011115">
    <property type="entry name" value="SecA_DEAD"/>
</dbReference>
<sequence length="87" mass="9760">MVFHKGEIAKMRTGEGKTLVAVLSAFFKCIEWEGSSCCNCQMIIWLGGVVSGLVRFLIVLNSELWNVQSLEDLVIRGFNYCVIDEVD</sequence>
<dbReference type="AlphaFoldDB" id="A0ABD1N369"/>
<name>A0ABD1N369_9FABA</name>
<reference evidence="2 3" key="1">
    <citation type="submission" date="2024-08" db="EMBL/GenBank/DDBJ databases">
        <title>Insights into the chromosomal genome structure of Flemingia macrophylla.</title>
        <authorList>
            <person name="Ding Y."/>
            <person name="Zhao Y."/>
            <person name="Bi W."/>
            <person name="Wu M."/>
            <person name="Zhao G."/>
            <person name="Gong Y."/>
            <person name="Li W."/>
            <person name="Zhang P."/>
        </authorList>
    </citation>
    <scope>NUCLEOTIDE SEQUENCE [LARGE SCALE GENOMIC DNA]</scope>
    <source>
        <strain evidence="2">DYQJB</strain>
        <tissue evidence="2">Leaf</tissue>
    </source>
</reference>
<accession>A0ABD1N369</accession>
<dbReference type="SUPFAM" id="SSF52540">
    <property type="entry name" value="P-loop containing nucleoside triphosphate hydrolases"/>
    <property type="match status" value="1"/>
</dbReference>